<keyword evidence="5" id="KW-1185">Reference proteome</keyword>
<protein>
    <submittedName>
        <fullName evidence="4">Microbial collagenase</fullName>
        <ecNumber evidence="4">3.4.24.3</ecNumber>
    </submittedName>
</protein>
<dbReference type="InterPro" id="IPR035986">
    <property type="entry name" value="PKD_dom_sf"/>
</dbReference>
<keyword evidence="4" id="KW-0378">Hydrolase</keyword>
<accession>A0A518BSA4</accession>
<dbReference type="Pfam" id="PF07995">
    <property type="entry name" value="GSDH"/>
    <property type="match status" value="1"/>
</dbReference>
<dbReference type="SUPFAM" id="SSF49785">
    <property type="entry name" value="Galactose-binding domain-like"/>
    <property type="match status" value="1"/>
</dbReference>
<dbReference type="PROSITE" id="PS50022">
    <property type="entry name" value="FA58C_3"/>
    <property type="match status" value="1"/>
</dbReference>
<dbReference type="KEGG" id="pbap:Pla133_49740"/>
<feature type="chain" id="PRO_5022105508" evidence="1">
    <location>
        <begin position="18"/>
        <end position="1174"/>
    </location>
</feature>
<dbReference type="InterPro" id="IPR000421">
    <property type="entry name" value="FA58C"/>
</dbReference>
<dbReference type="EMBL" id="CP036287">
    <property type="protein sequence ID" value="QDU69851.1"/>
    <property type="molecule type" value="Genomic_DNA"/>
</dbReference>
<dbReference type="InterPro" id="IPR022409">
    <property type="entry name" value="PKD/Chitinase_dom"/>
</dbReference>
<dbReference type="InterPro" id="IPR008979">
    <property type="entry name" value="Galactose-bd-like_sf"/>
</dbReference>
<dbReference type="GO" id="GO:0004222">
    <property type="term" value="F:metalloendopeptidase activity"/>
    <property type="evidence" value="ECO:0007669"/>
    <property type="project" value="UniProtKB-EC"/>
</dbReference>
<feature type="signal peptide" evidence="1">
    <location>
        <begin position="1"/>
        <end position="17"/>
    </location>
</feature>
<dbReference type="SUPFAM" id="SSF49299">
    <property type="entry name" value="PKD domain"/>
    <property type="match status" value="1"/>
</dbReference>
<evidence type="ECO:0000313" key="4">
    <source>
        <dbReference type="EMBL" id="QDU69851.1"/>
    </source>
</evidence>
<dbReference type="InterPro" id="IPR012938">
    <property type="entry name" value="Glc/Sorbosone_DH"/>
</dbReference>
<evidence type="ECO:0000259" key="3">
    <source>
        <dbReference type="PROSITE" id="PS50093"/>
    </source>
</evidence>
<dbReference type="PANTHER" id="PTHR19328:SF13">
    <property type="entry name" value="HIPL1 PROTEIN"/>
    <property type="match status" value="1"/>
</dbReference>
<evidence type="ECO:0000259" key="2">
    <source>
        <dbReference type="PROSITE" id="PS50022"/>
    </source>
</evidence>
<dbReference type="Proteomes" id="UP000316921">
    <property type="component" value="Chromosome"/>
</dbReference>
<dbReference type="InterPro" id="IPR013783">
    <property type="entry name" value="Ig-like_fold"/>
</dbReference>
<dbReference type="RefSeq" id="WP_145070143.1">
    <property type="nucleotide sequence ID" value="NZ_CP036287.1"/>
</dbReference>
<organism evidence="4 5">
    <name type="scientific">Engelhardtia mirabilis</name>
    <dbReference type="NCBI Taxonomy" id="2528011"/>
    <lineage>
        <taxon>Bacteria</taxon>
        <taxon>Pseudomonadati</taxon>
        <taxon>Planctomycetota</taxon>
        <taxon>Planctomycetia</taxon>
        <taxon>Planctomycetia incertae sedis</taxon>
        <taxon>Engelhardtia</taxon>
    </lineage>
</organism>
<dbReference type="Gene3D" id="2.60.120.260">
    <property type="entry name" value="Galactose-binding domain-like"/>
    <property type="match status" value="1"/>
</dbReference>
<dbReference type="PANTHER" id="PTHR19328">
    <property type="entry name" value="HEDGEHOG-INTERACTING PROTEIN"/>
    <property type="match status" value="1"/>
</dbReference>
<dbReference type="InterPro" id="IPR011042">
    <property type="entry name" value="6-blade_b-propeller_TolB-like"/>
</dbReference>
<dbReference type="PROSITE" id="PS50093">
    <property type="entry name" value="PKD"/>
    <property type="match status" value="1"/>
</dbReference>
<dbReference type="Gene3D" id="2.120.10.30">
    <property type="entry name" value="TolB, C-terminal domain"/>
    <property type="match status" value="1"/>
</dbReference>
<dbReference type="InterPro" id="IPR011041">
    <property type="entry name" value="Quinoprot_gluc/sorb_DH_b-prop"/>
</dbReference>
<name>A0A518BSA4_9BACT</name>
<gene>
    <name evidence="4" type="ORF">Pla133_49740</name>
</gene>
<evidence type="ECO:0000313" key="5">
    <source>
        <dbReference type="Proteomes" id="UP000316921"/>
    </source>
</evidence>
<reference evidence="4 5" key="1">
    <citation type="submission" date="2019-02" db="EMBL/GenBank/DDBJ databases">
        <title>Deep-cultivation of Planctomycetes and their phenomic and genomic characterization uncovers novel biology.</title>
        <authorList>
            <person name="Wiegand S."/>
            <person name="Jogler M."/>
            <person name="Boedeker C."/>
            <person name="Pinto D."/>
            <person name="Vollmers J."/>
            <person name="Rivas-Marin E."/>
            <person name="Kohn T."/>
            <person name="Peeters S.H."/>
            <person name="Heuer A."/>
            <person name="Rast P."/>
            <person name="Oberbeckmann S."/>
            <person name="Bunk B."/>
            <person name="Jeske O."/>
            <person name="Meyerdierks A."/>
            <person name="Storesund J.E."/>
            <person name="Kallscheuer N."/>
            <person name="Luecker S."/>
            <person name="Lage O.M."/>
            <person name="Pohl T."/>
            <person name="Merkel B.J."/>
            <person name="Hornburger P."/>
            <person name="Mueller R.-W."/>
            <person name="Bruemmer F."/>
            <person name="Labrenz M."/>
            <person name="Spormann A.M."/>
            <person name="Op den Camp H."/>
            <person name="Overmann J."/>
            <person name="Amann R."/>
            <person name="Jetten M.S.M."/>
            <person name="Mascher T."/>
            <person name="Medema M.H."/>
            <person name="Devos D.P."/>
            <person name="Kaster A.-K."/>
            <person name="Ovreas L."/>
            <person name="Rohde M."/>
            <person name="Galperin M.Y."/>
            <person name="Jogler C."/>
        </authorList>
    </citation>
    <scope>NUCLEOTIDE SEQUENCE [LARGE SCALE GENOMIC DNA]</scope>
    <source>
        <strain evidence="4 5">Pla133</strain>
    </source>
</reference>
<keyword evidence="1" id="KW-0732">Signal</keyword>
<feature type="domain" description="F5/8 type C" evidence="2">
    <location>
        <begin position="920"/>
        <end position="1041"/>
    </location>
</feature>
<dbReference type="AlphaFoldDB" id="A0A518BSA4"/>
<sequence precursor="true">MNSILCAVLASGHLLLAAPIGHCAFSPAPVHDGEGGFPPSFEGVDIPGGLVYPVELTFSPVGDMFVAEKRGRVYVYVNEVLQSTPVLNIQDEVYNAASRGLLGLALHPGFVPDGGSTAWLYAAFTESPTLGADPAYNADDKYGHGVLVRYPVDTVGGNIVADKAAVQYLLGERLADGSSPDAFASIHTAHASCALIFAPDGTLFIGHGDGAHIDYNDQGGFDDPAYDDFIHPVTGLRGQLPKEQDCGAFRAQDLRSLSGKVLRIDPETGAGLPSNPFFDGDPTSNPSRIWALGLRNPYRFALVPGTGSTDPAAGDPGTLIVGDVGSFRFEELNYVDAPGLNFGWPCREGDKPAGDFVELPPVNPNPFGYLDCTSPKVGIPTDPIVAWHHLDGAQTFPAGIFLGTDGQPTTSLVGACSIGGAVYPGGSYPPEYDGLLFFGDYASDKLMTLELDAAGNPVAVRDFNNAVDLLVDIAVHPISGDIYYLDMGTTWGDGHIVHLRYGENLSPAAVLTVDAATGTSPHTVQFDASASNDPEGQALAYTWNFDDGSPEQQTSVPTISHTYTASGIYNALLRVTDPSGLFDETSVLIAVDSVPPQVAITSPPTGSTVDPHATSLDLFGIGSDSGGGDLEFAWQVDLHHNVHVHPDVYGDITTGPSATSTTANLDPHGGGVEIVFYEVLLTATKLDGAKVTDRAWYFPSDTLLDPIGTAQLVSRLDELSPPMPQGAGNPDTEVVRDGVVPQPAAASGDYFSTEHGGDQGGDDWIGMVIPSRPEPYARFVSLTFTEGPADPSGGWFEDVDVEILSGGRWAAVDGLVTVPEYPAGAPGDDFETFTFHFTPQYGDGIRLRGTPGGTLGYITCSELRAGMITSAAYQLERRDLSDLGSIELLVDELVPPGSLGLGNPDVELLRNGTMPQVGSTSEWAQFSTFHNGDQAGEDWLGYAFDEPQTIESLLFQEGLHFPGGGWFEDLHVRTQLDPGGPWTPVTGLFSDPGAPTPGGGLSYETFSIAFDPVVARKVRIGGTPGGTDAFVTAAELRAFGPWFDETVCGWTSYGSPSELWLTMDLRANTPPIPGYPILMEVSDADLPETAVGLMMISTASAYIPLSFGLLLVDPTSPAVAPLVFDAAGESDWLVTLPDIPAFAGISLFMQAGRYAPSVWGGVRYSTGLQMRACQ</sequence>
<dbReference type="EC" id="3.4.24.3" evidence="4"/>
<dbReference type="Gene3D" id="2.60.40.10">
    <property type="entry name" value="Immunoglobulins"/>
    <property type="match status" value="1"/>
</dbReference>
<dbReference type="InterPro" id="IPR000601">
    <property type="entry name" value="PKD_dom"/>
</dbReference>
<dbReference type="SMART" id="SM00089">
    <property type="entry name" value="PKD"/>
    <property type="match status" value="1"/>
</dbReference>
<dbReference type="SUPFAM" id="SSF50952">
    <property type="entry name" value="Soluble quinoprotein glucose dehydrogenase"/>
    <property type="match status" value="1"/>
</dbReference>
<proteinExistence type="predicted"/>
<dbReference type="CDD" id="cd00146">
    <property type="entry name" value="PKD"/>
    <property type="match status" value="1"/>
</dbReference>
<dbReference type="Pfam" id="PF18911">
    <property type="entry name" value="PKD_4"/>
    <property type="match status" value="1"/>
</dbReference>
<evidence type="ECO:0000256" key="1">
    <source>
        <dbReference type="SAM" id="SignalP"/>
    </source>
</evidence>
<feature type="domain" description="PKD" evidence="3">
    <location>
        <begin position="507"/>
        <end position="580"/>
    </location>
</feature>